<dbReference type="Gene3D" id="3.10.450.50">
    <property type="match status" value="1"/>
</dbReference>
<dbReference type="GO" id="GO:0016853">
    <property type="term" value="F:isomerase activity"/>
    <property type="evidence" value="ECO:0007669"/>
    <property type="project" value="UniProtKB-KW"/>
</dbReference>
<feature type="domain" description="SnoaL-like" evidence="1">
    <location>
        <begin position="12"/>
        <end position="115"/>
    </location>
</feature>
<dbReference type="InterPro" id="IPR037401">
    <property type="entry name" value="SnoaL-like"/>
</dbReference>
<accession>A0A0U0ZI41</accession>
<dbReference type="Proteomes" id="UP000045782">
    <property type="component" value="Unassembled WGS sequence"/>
</dbReference>
<dbReference type="Pfam" id="PF12680">
    <property type="entry name" value="SnoaL_2"/>
    <property type="match status" value="1"/>
</dbReference>
<protein>
    <submittedName>
        <fullName evidence="2">Ketosteroid isomerase-like protein</fullName>
    </submittedName>
</protein>
<dbReference type="EMBL" id="CSWP01000002">
    <property type="protein sequence ID" value="CPV39143.1"/>
    <property type="molecule type" value="Genomic_DNA"/>
</dbReference>
<sequence>MSLADQAGKRSRAAVEARDKQAWVDNFAEDGVVQDPVGPSPFDPAGNGHRGKEAIAAFWDNIIAPTEKLDFIFDATYDCGTHQANVGRIITTMNGYQMTAEGVFTYEANDEGKLVVLRAYWEFDKVAGTAKKV</sequence>
<evidence type="ECO:0000313" key="2">
    <source>
        <dbReference type="EMBL" id="CPV39143.1"/>
    </source>
</evidence>
<evidence type="ECO:0000259" key="1">
    <source>
        <dbReference type="Pfam" id="PF12680"/>
    </source>
</evidence>
<dbReference type="InterPro" id="IPR032710">
    <property type="entry name" value="NTF2-like_dom_sf"/>
</dbReference>
<dbReference type="AlphaFoldDB" id="A0A0U0ZI41"/>
<dbReference type="SUPFAM" id="SSF54427">
    <property type="entry name" value="NTF2-like"/>
    <property type="match status" value="1"/>
</dbReference>
<organism evidence="2 3">
    <name type="scientific">Mycobacteroides abscessus</name>
    <dbReference type="NCBI Taxonomy" id="36809"/>
    <lineage>
        <taxon>Bacteria</taxon>
        <taxon>Bacillati</taxon>
        <taxon>Actinomycetota</taxon>
        <taxon>Actinomycetes</taxon>
        <taxon>Mycobacteriales</taxon>
        <taxon>Mycobacteriaceae</taxon>
        <taxon>Mycobacteroides</taxon>
    </lineage>
</organism>
<name>A0A0U0ZI41_9MYCO</name>
<keyword evidence="2" id="KW-0413">Isomerase</keyword>
<gene>
    <name evidence="2" type="ORF">ERS075579_01011</name>
</gene>
<proteinExistence type="predicted"/>
<dbReference type="RefSeq" id="WP_016892458.1">
    <property type="nucleotide sequence ID" value="NZ_CSVC01000007.1"/>
</dbReference>
<evidence type="ECO:0000313" key="3">
    <source>
        <dbReference type="Proteomes" id="UP000045782"/>
    </source>
</evidence>
<reference evidence="2 3" key="1">
    <citation type="submission" date="2015-03" db="EMBL/GenBank/DDBJ databases">
        <authorList>
            <person name="Murphy D."/>
        </authorList>
    </citation>
    <scope>NUCLEOTIDE SEQUENCE [LARGE SCALE GENOMIC DNA]</scope>
    <source>
        <strain evidence="2 3">PAP088</strain>
    </source>
</reference>